<accession>A0A0R2X8A0</accession>
<sequence>MFLARCVPGGEIPVFLASALSHLALDAIPHGDSGIGHWIHSAPDRKTKLSRLLPLSIADQIVALIVFLILLRSPAFLSVPLPLLLAGAIGSMAPDYLTGFRDLLPRPPTWLEKLHRLHERCHFHGRDPFSALTGLILQALLLLLVCVFAFGRV</sequence>
<reference evidence="2 3" key="1">
    <citation type="submission" date="2015-10" db="EMBL/GenBank/DDBJ databases">
        <title>Metagenome-Assembled Genomes uncover a global brackish microbiome.</title>
        <authorList>
            <person name="Hugerth L.W."/>
            <person name="Larsson J."/>
            <person name="Alneberg J."/>
            <person name="Lindh M.V."/>
            <person name="Legrand C."/>
            <person name="Pinhassi J."/>
            <person name="Andersson A.F."/>
        </authorList>
    </citation>
    <scope>NUCLEOTIDE SEQUENCE [LARGE SCALE GENOMIC DNA]</scope>
    <source>
        <strain evidence="2">BACL9 MAG-120820-bin42</strain>
    </source>
</reference>
<keyword evidence="1" id="KW-1133">Transmembrane helix</keyword>
<organism evidence="2 3">
    <name type="scientific">Verrucomicrobia subdivision 6 bacterium BACL9 MAG-120820-bin42</name>
    <dbReference type="NCBI Taxonomy" id="1655634"/>
    <lineage>
        <taxon>Bacteria</taxon>
        <taxon>Pseudomonadati</taxon>
        <taxon>Verrucomicrobiota</taxon>
        <taxon>Verrucomicrobiia</taxon>
        <taxon>Verrucomicrobiales</taxon>
        <taxon>Verrucomicrobia subdivision 6</taxon>
    </lineage>
</organism>
<gene>
    <name evidence="2" type="ORF">ABS32_04175</name>
</gene>
<evidence type="ECO:0000313" key="3">
    <source>
        <dbReference type="Proteomes" id="UP000051557"/>
    </source>
</evidence>
<keyword evidence="1" id="KW-0472">Membrane</keyword>
<proteinExistence type="predicted"/>
<name>A0A0R2X8A0_9BACT</name>
<feature type="transmembrane region" description="Helical" evidence="1">
    <location>
        <begin position="129"/>
        <end position="150"/>
    </location>
</feature>
<keyword evidence="1" id="KW-0812">Transmembrane</keyword>
<dbReference type="AlphaFoldDB" id="A0A0R2X8A0"/>
<protein>
    <submittedName>
        <fullName evidence="2">Uncharacterized protein</fullName>
    </submittedName>
</protein>
<feature type="transmembrane region" description="Helical" evidence="1">
    <location>
        <begin position="52"/>
        <end position="71"/>
    </location>
</feature>
<evidence type="ECO:0000313" key="2">
    <source>
        <dbReference type="EMBL" id="KRP32312.1"/>
    </source>
</evidence>
<comment type="caution">
    <text evidence="2">The sequence shown here is derived from an EMBL/GenBank/DDBJ whole genome shotgun (WGS) entry which is preliminary data.</text>
</comment>
<dbReference type="Proteomes" id="UP000051557">
    <property type="component" value="Unassembled WGS sequence"/>
</dbReference>
<evidence type="ECO:0000256" key="1">
    <source>
        <dbReference type="SAM" id="Phobius"/>
    </source>
</evidence>
<dbReference type="EMBL" id="LIDM01000134">
    <property type="protein sequence ID" value="KRP32312.1"/>
    <property type="molecule type" value="Genomic_DNA"/>
</dbReference>